<dbReference type="PROSITE" id="PS52016">
    <property type="entry name" value="TONB_DEPENDENT_REC_3"/>
    <property type="match status" value="1"/>
</dbReference>
<evidence type="ECO:0000256" key="3">
    <source>
        <dbReference type="ARBA" id="ARBA00022448"/>
    </source>
</evidence>
<evidence type="ECO:0000313" key="15">
    <source>
        <dbReference type="Proteomes" id="UP000231501"/>
    </source>
</evidence>
<keyword evidence="4 10" id="KW-1134">Transmembrane beta strand</keyword>
<evidence type="ECO:0000256" key="2">
    <source>
        <dbReference type="ARBA" id="ARBA00009810"/>
    </source>
</evidence>
<gene>
    <name evidence="14" type="ORF">CS062_21370</name>
</gene>
<evidence type="ECO:0000259" key="12">
    <source>
        <dbReference type="Pfam" id="PF00593"/>
    </source>
</evidence>
<evidence type="ECO:0000256" key="7">
    <source>
        <dbReference type="ARBA" id="ARBA00023136"/>
    </source>
</evidence>
<organism evidence="14 15">
    <name type="scientific">Roseateles chitinivorans</name>
    <dbReference type="NCBI Taxonomy" id="2917965"/>
    <lineage>
        <taxon>Bacteria</taxon>
        <taxon>Pseudomonadati</taxon>
        <taxon>Pseudomonadota</taxon>
        <taxon>Betaproteobacteria</taxon>
        <taxon>Burkholderiales</taxon>
        <taxon>Sphaerotilaceae</taxon>
        <taxon>Roseateles</taxon>
    </lineage>
</organism>
<keyword evidence="6 11" id="KW-0798">TonB box</keyword>
<evidence type="ECO:0000313" key="14">
    <source>
        <dbReference type="EMBL" id="PIM51141.1"/>
    </source>
</evidence>
<dbReference type="EMBL" id="PEOG01000078">
    <property type="protein sequence ID" value="PIM51141.1"/>
    <property type="molecule type" value="Genomic_DNA"/>
</dbReference>
<sequence>MPRHGHSASLSVVVPPPFKGVSEDRVPPRLTRRSRVSSYRSVASLLRDVPNVFVGEPHVCVTEKIGPRTAPELSIPWRAATSGSSAITGCAPFQKRTVMSRQLTHRALALTSIAIASTLACGIAAAQESQQLERVEVTGSNIRRTAAEGTSPIDRITQAEIRASGAKTALELMKMVPAMGTDGFSDTPGQNSFSRGVATASLRGLGSTSTLVLLNGRRLTPAAYANPNNGTSTLYDLNSIPVSALERVEIFKDGASAVYGSDAVGGVINFITKNDYQGIQMGATVGANDDGEFSRQTVNGAFGFGDFAKDGFNLLVSADITHRGRTMTRDVKDIHADDYRAINLRLNPYGSFSSASPFLTREGSPGQLNFPQGNPANVVIRTNCDPSQQITGGAVYGITQAPLLNRTFCNFVLDNYNEAQNKGTDGSLISRASFRVSNDITAFAEAGYARTERDYLGAPRTISGLSPSSNFLLGNVAPSFQPVLEIGHPDNPFPNARAAVQMRFENIRGGSELTNQQYRALGGVKGTTGAFDWESAVLWNKAKREETSFGFLNLDVLRTMLGPNGRTLAQIAADPNLSRPLTNNADASIWQWDAKVATEFGSLPGGAIGAAAGVEIRRETLEITPDTLNATGKILGLANTQIDGARTVKSAFVEFRTPWLKTFEMDFAGRADKYPGIKTNFVPKVGAKWTVIPQLSFRGTYSEGFRAPAVSQIAPGGAQYFVNGVIDPVRCEEDGSTPKPGAAIADCAKSVAGVGTSNPELKPEKSKSHSFGVIFSPNKNVDIVVDYFNIVKKGEVALLDVQSVVDHPERYPGLILRDTNPALQLPGVANSGPLLFVQTPWVNQGSTEVSGIDFEVKTNMIPKEGLRWTNQLRGTYMTRYSREEHVGDARNNLVGTNGGLADWATSAGDVPRLKFRATSTLDIDGKHSLMGAMNWVSGVSFIRRMDGAVPEYYSGNTCHWGGPNPDGLTGRTVLGVAPTATNGRDLYINRYPSCSTGKWMTFDVGYTYTGFKDLSLSLNIQNVTDEKAPYYPGTNTNANTILGWNPGMHNGYGRYWTFTANYTFK</sequence>
<evidence type="ECO:0000256" key="9">
    <source>
        <dbReference type="ARBA" id="ARBA00023237"/>
    </source>
</evidence>
<evidence type="ECO:0000256" key="11">
    <source>
        <dbReference type="RuleBase" id="RU003357"/>
    </source>
</evidence>
<dbReference type="InterPro" id="IPR039426">
    <property type="entry name" value="TonB-dep_rcpt-like"/>
</dbReference>
<dbReference type="Proteomes" id="UP000231501">
    <property type="component" value="Unassembled WGS sequence"/>
</dbReference>
<dbReference type="InterPro" id="IPR012910">
    <property type="entry name" value="Plug_dom"/>
</dbReference>
<dbReference type="InterPro" id="IPR036942">
    <property type="entry name" value="Beta-barrel_TonB_sf"/>
</dbReference>
<accession>A0A2G9C3X6</accession>
<keyword evidence="3 10" id="KW-0813">Transport</keyword>
<feature type="domain" description="TonB-dependent receptor plug" evidence="13">
    <location>
        <begin position="148"/>
        <end position="267"/>
    </location>
</feature>
<evidence type="ECO:0000256" key="10">
    <source>
        <dbReference type="PROSITE-ProRule" id="PRU01360"/>
    </source>
</evidence>
<evidence type="ECO:0000256" key="1">
    <source>
        <dbReference type="ARBA" id="ARBA00004571"/>
    </source>
</evidence>
<comment type="subcellular location">
    <subcellularLocation>
        <location evidence="1 10">Cell outer membrane</location>
        <topology evidence="1 10">Multi-pass membrane protein</topology>
    </subcellularLocation>
</comment>
<reference evidence="14 15" key="1">
    <citation type="submission" date="2017-11" db="EMBL/GenBank/DDBJ databases">
        <title>Draft genome sequence of Mitsuaria sp. HWN-4.</title>
        <authorList>
            <person name="Gundlapally S.R."/>
        </authorList>
    </citation>
    <scope>NUCLEOTIDE SEQUENCE [LARGE SCALE GENOMIC DNA]</scope>
    <source>
        <strain evidence="14 15">HWN-4</strain>
    </source>
</reference>
<comment type="caution">
    <text evidence="14">The sequence shown here is derived from an EMBL/GenBank/DDBJ whole genome shotgun (WGS) entry which is preliminary data.</text>
</comment>
<evidence type="ECO:0008006" key="16">
    <source>
        <dbReference type="Google" id="ProtNLM"/>
    </source>
</evidence>
<dbReference type="Gene3D" id="2.170.130.10">
    <property type="entry name" value="TonB-dependent receptor, plug domain"/>
    <property type="match status" value="1"/>
</dbReference>
<dbReference type="Pfam" id="PF07715">
    <property type="entry name" value="Plug"/>
    <property type="match status" value="1"/>
</dbReference>
<protein>
    <recommendedName>
        <fullName evidence="16">TonB-dependent receptor</fullName>
    </recommendedName>
</protein>
<keyword evidence="5 10" id="KW-0812">Transmembrane</keyword>
<dbReference type="Pfam" id="PF00593">
    <property type="entry name" value="TonB_dep_Rec_b-barrel"/>
    <property type="match status" value="1"/>
</dbReference>
<feature type="domain" description="TonB-dependent receptor-like beta-barrel" evidence="12">
    <location>
        <begin position="532"/>
        <end position="1023"/>
    </location>
</feature>
<evidence type="ECO:0000256" key="8">
    <source>
        <dbReference type="ARBA" id="ARBA00023170"/>
    </source>
</evidence>
<dbReference type="AlphaFoldDB" id="A0A2G9C3X6"/>
<proteinExistence type="inferred from homology"/>
<keyword evidence="15" id="KW-1185">Reference proteome</keyword>
<dbReference type="InterPro" id="IPR000531">
    <property type="entry name" value="Beta-barrel_TonB"/>
</dbReference>
<dbReference type="GO" id="GO:0009279">
    <property type="term" value="C:cell outer membrane"/>
    <property type="evidence" value="ECO:0007669"/>
    <property type="project" value="UniProtKB-SubCell"/>
</dbReference>
<evidence type="ECO:0000259" key="13">
    <source>
        <dbReference type="Pfam" id="PF07715"/>
    </source>
</evidence>
<dbReference type="Gene3D" id="2.40.170.20">
    <property type="entry name" value="TonB-dependent receptor, beta-barrel domain"/>
    <property type="match status" value="1"/>
</dbReference>
<dbReference type="PANTHER" id="PTHR47234">
    <property type="match status" value="1"/>
</dbReference>
<dbReference type="SUPFAM" id="SSF56935">
    <property type="entry name" value="Porins"/>
    <property type="match status" value="1"/>
</dbReference>
<keyword evidence="8" id="KW-0675">Receptor</keyword>
<dbReference type="PANTHER" id="PTHR47234:SF2">
    <property type="entry name" value="TONB-DEPENDENT RECEPTOR"/>
    <property type="match status" value="1"/>
</dbReference>
<dbReference type="InterPro" id="IPR037066">
    <property type="entry name" value="Plug_dom_sf"/>
</dbReference>
<evidence type="ECO:0000256" key="4">
    <source>
        <dbReference type="ARBA" id="ARBA00022452"/>
    </source>
</evidence>
<keyword evidence="7 10" id="KW-0472">Membrane</keyword>
<evidence type="ECO:0000256" key="6">
    <source>
        <dbReference type="ARBA" id="ARBA00023077"/>
    </source>
</evidence>
<comment type="similarity">
    <text evidence="2 10 11">Belongs to the TonB-dependent receptor family.</text>
</comment>
<keyword evidence="9 10" id="KW-0998">Cell outer membrane</keyword>
<name>A0A2G9C3X6_9BURK</name>
<evidence type="ECO:0000256" key="5">
    <source>
        <dbReference type="ARBA" id="ARBA00022692"/>
    </source>
</evidence>